<sequence>MDHAYAGHRYTPSPLSRYSTQYGNAHANEDIDPDYEERRLADFGGAHYDDVADSISAVGGYAHSQPHSVAAYNPYFAGAPAHPPPPPRSSVSWPQYAAPGHHHHDPYGMAPTYHDPYAYAHAPPGRPPSNVSSSDHTLTHPISLYPASPASETPPAIFGIHAAHHIPSSRGHSSSPRGAADRLPSFPQWSATWYDGHLSANGHAYTSIRPPSGVSGWESETMTRSGKHSYNRQPGAGTPGYDDFVKEERIKMLERKFGKPKVKHRGEDDGDEGAEEAKEAEADPDADLYPGSVTSRGTLVLPWRKTLLTLKISFVLFALAAFLCAILDLVVVKIPTSSDTPAIKSSWGSYVVHAASLICALGATWLFLFRPCCCDAGRKAVKMGDGGPGARPASGMGGMIIPVLAGAGPQQGKGGGFFGRKKKGQIMMGPQAPPTVNLIVDPTMLGGGRRKGDDRSDDDTDDGSSDEDDEWDALPGEFRRSSRQRRRRRRHSRGGGGFLARMRAERLHSLALGSLLHTLLWLTGFCIVVLAALCAALFMSGGKATSCSAGKAAGASTWCSIWACELAMLFLALFAGVGYACFGIVGYRCGKRMAGRIGREAALA</sequence>
<feature type="transmembrane region" description="Helical" evidence="2">
    <location>
        <begin position="347"/>
        <end position="369"/>
    </location>
</feature>
<keyword evidence="4" id="KW-1185">Reference proteome</keyword>
<keyword evidence="2" id="KW-0472">Membrane</keyword>
<feature type="region of interest" description="Disordered" evidence="1">
    <location>
        <begin position="258"/>
        <end position="289"/>
    </location>
</feature>
<dbReference type="STRING" id="1569628.A0A316UR68"/>
<dbReference type="GeneID" id="37027986"/>
<feature type="region of interest" description="Disordered" evidence="1">
    <location>
        <begin position="1"/>
        <end position="20"/>
    </location>
</feature>
<feature type="region of interest" description="Disordered" evidence="1">
    <location>
        <begin position="422"/>
        <end position="495"/>
    </location>
</feature>
<feature type="transmembrane region" description="Helical" evidence="2">
    <location>
        <begin position="510"/>
        <end position="540"/>
    </location>
</feature>
<protein>
    <submittedName>
        <fullName evidence="3">Uncharacterized protein</fullName>
    </submittedName>
</protein>
<feature type="compositionally biased region" description="Acidic residues" evidence="1">
    <location>
        <begin position="455"/>
        <end position="472"/>
    </location>
</feature>
<name>A0A316UR68_9BASI</name>
<gene>
    <name evidence="3" type="ORF">BDZ90DRAFT_232197</name>
</gene>
<feature type="region of interest" description="Disordered" evidence="1">
    <location>
        <begin position="212"/>
        <end position="241"/>
    </location>
</feature>
<evidence type="ECO:0000313" key="3">
    <source>
        <dbReference type="EMBL" id="PWN27809.1"/>
    </source>
</evidence>
<dbReference type="EMBL" id="KZ819667">
    <property type="protein sequence ID" value="PWN27809.1"/>
    <property type="molecule type" value="Genomic_DNA"/>
</dbReference>
<feature type="transmembrane region" description="Helical" evidence="2">
    <location>
        <begin position="560"/>
        <end position="587"/>
    </location>
</feature>
<keyword evidence="2" id="KW-0812">Transmembrane</keyword>
<feature type="region of interest" description="Disordered" evidence="1">
    <location>
        <begin position="118"/>
        <end position="146"/>
    </location>
</feature>
<evidence type="ECO:0000313" key="4">
    <source>
        <dbReference type="Proteomes" id="UP000245884"/>
    </source>
</evidence>
<evidence type="ECO:0000256" key="2">
    <source>
        <dbReference type="SAM" id="Phobius"/>
    </source>
</evidence>
<reference evidence="3 4" key="1">
    <citation type="journal article" date="2018" name="Mol. Biol. Evol.">
        <title>Broad Genomic Sampling Reveals a Smut Pathogenic Ancestry of the Fungal Clade Ustilaginomycotina.</title>
        <authorList>
            <person name="Kijpornyongpan T."/>
            <person name="Mondo S.J."/>
            <person name="Barry K."/>
            <person name="Sandor L."/>
            <person name="Lee J."/>
            <person name="Lipzen A."/>
            <person name="Pangilinan J."/>
            <person name="LaButti K."/>
            <person name="Hainaut M."/>
            <person name="Henrissat B."/>
            <person name="Grigoriev I.V."/>
            <person name="Spatafora J.W."/>
            <person name="Aime M.C."/>
        </authorList>
    </citation>
    <scope>NUCLEOTIDE SEQUENCE [LARGE SCALE GENOMIC DNA]</scope>
    <source>
        <strain evidence="3 4">MCA 5214</strain>
    </source>
</reference>
<feature type="transmembrane region" description="Helical" evidence="2">
    <location>
        <begin position="314"/>
        <end position="335"/>
    </location>
</feature>
<dbReference type="OrthoDB" id="3253553at2759"/>
<evidence type="ECO:0000256" key="1">
    <source>
        <dbReference type="SAM" id="MobiDB-lite"/>
    </source>
</evidence>
<dbReference type="RefSeq" id="XP_025362421.1">
    <property type="nucleotide sequence ID" value="XM_025506163.1"/>
</dbReference>
<dbReference type="Proteomes" id="UP000245884">
    <property type="component" value="Unassembled WGS sequence"/>
</dbReference>
<keyword evidence="2" id="KW-1133">Transmembrane helix</keyword>
<organism evidence="3 4">
    <name type="scientific">Jaminaea rosea</name>
    <dbReference type="NCBI Taxonomy" id="1569628"/>
    <lineage>
        <taxon>Eukaryota</taxon>
        <taxon>Fungi</taxon>
        <taxon>Dikarya</taxon>
        <taxon>Basidiomycota</taxon>
        <taxon>Ustilaginomycotina</taxon>
        <taxon>Exobasidiomycetes</taxon>
        <taxon>Microstromatales</taxon>
        <taxon>Microstromatales incertae sedis</taxon>
        <taxon>Jaminaea</taxon>
    </lineage>
</organism>
<feature type="compositionally biased region" description="Basic residues" evidence="1">
    <location>
        <begin position="481"/>
        <end position="493"/>
    </location>
</feature>
<proteinExistence type="predicted"/>
<accession>A0A316UR68</accession>
<dbReference type="AlphaFoldDB" id="A0A316UR68"/>